<feature type="domain" description="RanBP2-type" evidence="5">
    <location>
        <begin position="190"/>
        <end position="214"/>
    </location>
</feature>
<feature type="region of interest" description="Disordered" evidence="4">
    <location>
        <begin position="105"/>
        <end position="128"/>
    </location>
</feature>
<protein>
    <recommendedName>
        <fullName evidence="5">RanBP2-type domain-containing protein</fullName>
    </recommendedName>
</protein>
<name>A0A8H3R058_9GLOM</name>
<keyword evidence="2" id="KW-0863">Zinc-finger</keyword>
<dbReference type="SMART" id="SM00547">
    <property type="entry name" value="ZnF_RBZ"/>
    <property type="match status" value="4"/>
</dbReference>
<evidence type="ECO:0000259" key="5">
    <source>
        <dbReference type="SMART" id="SM00547"/>
    </source>
</evidence>
<keyword evidence="3" id="KW-0862">Zinc</keyword>
<comment type="caution">
    <text evidence="6">The sequence shown here is derived from an EMBL/GenBank/DDBJ whole genome shotgun (WGS) entry which is preliminary data.</text>
</comment>
<feature type="compositionally biased region" description="Polar residues" evidence="4">
    <location>
        <begin position="175"/>
        <end position="186"/>
    </location>
</feature>
<feature type="region of interest" description="Disordered" evidence="4">
    <location>
        <begin position="65"/>
        <end position="92"/>
    </location>
</feature>
<feature type="region of interest" description="Disordered" evidence="4">
    <location>
        <begin position="140"/>
        <end position="192"/>
    </location>
</feature>
<dbReference type="AlphaFoldDB" id="A0A8H3R058"/>
<dbReference type="SUPFAM" id="SSF90209">
    <property type="entry name" value="Ran binding protein zinc finger-like"/>
    <property type="match status" value="1"/>
</dbReference>
<evidence type="ECO:0000256" key="3">
    <source>
        <dbReference type="ARBA" id="ARBA00022833"/>
    </source>
</evidence>
<dbReference type="Proteomes" id="UP000615446">
    <property type="component" value="Unassembled WGS sequence"/>
</dbReference>
<dbReference type="InterPro" id="IPR036443">
    <property type="entry name" value="Znf_RanBP2_sf"/>
</dbReference>
<dbReference type="Gene3D" id="3.90.228.10">
    <property type="match status" value="1"/>
</dbReference>
<proteinExistence type="predicted"/>
<feature type="compositionally biased region" description="Polar residues" evidence="4">
    <location>
        <begin position="65"/>
        <end position="91"/>
    </location>
</feature>
<feature type="domain" description="RanBP2-type" evidence="5">
    <location>
        <begin position="449"/>
        <end position="473"/>
    </location>
</feature>
<keyword evidence="1" id="KW-0479">Metal-binding</keyword>
<organism evidence="6 7">
    <name type="scientific">Rhizophagus clarus</name>
    <dbReference type="NCBI Taxonomy" id="94130"/>
    <lineage>
        <taxon>Eukaryota</taxon>
        <taxon>Fungi</taxon>
        <taxon>Fungi incertae sedis</taxon>
        <taxon>Mucoromycota</taxon>
        <taxon>Glomeromycotina</taxon>
        <taxon>Glomeromycetes</taxon>
        <taxon>Glomerales</taxon>
        <taxon>Glomeraceae</taxon>
        <taxon>Rhizophagus</taxon>
    </lineage>
</organism>
<feature type="domain" description="RanBP2-type" evidence="5">
    <location>
        <begin position="402"/>
        <end position="426"/>
    </location>
</feature>
<feature type="compositionally biased region" description="Acidic residues" evidence="4">
    <location>
        <begin position="244"/>
        <end position="267"/>
    </location>
</feature>
<dbReference type="OrthoDB" id="271448at2759"/>
<feature type="compositionally biased region" description="Low complexity" evidence="4">
    <location>
        <begin position="150"/>
        <end position="174"/>
    </location>
</feature>
<feature type="region of interest" description="Disordered" evidence="4">
    <location>
        <begin position="214"/>
        <end position="399"/>
    </location>
</feature>
<dbReference type="EMBL" id="BLAL01000274">
    <property type="protein sequence ID" value="GES98598.1"/>
    <property type="molecule type" value="Genomic_DNA"/>
</dbReference>
<gene>
    <name evidence="6" type="ORF">RCL2_002513600</name>
</gene>
<reference evidence="6" key="1">
    <citation type="submission" date="2019-10" db="EMBL/GenBank/DDBJ databases">
        <title>Conservation and host-specific expression of non-tandemly repeated heterogenous ribosome RNA gene in arbuscular mycorrhizal fungi.</title>
        <authorList>
            <person name="Maeda T."/>
            <person name="Kobayashi Y."/>
            <person name="Nakagawa T."/>
            <person name="Ezawa T."/>
            <person name="Yamaguchi K."/>
            <person name="Bino T."/>
            <person name="Nishimoto Y."/>
            <person name="Shigenobu S."/>
            <person name="Kawaguchi M."/>
        </authorList>
    </citation>
    <scope>NUCLEOTIDE SEQUENCE</scope>
    <source>
        <strain evidence="6">HR1</strain>
    </source>
</reference>
<evidence type="ECO:0000313" key="6">
    <source>
        <dbReference type="EMBL" id="GES98598.1"/>
    </source>
</evidence>
<feature type="compositionally biased region" description="Polar residues" evidence="4">
    <location>
        <begin position="327"/>
        <end position="336"/>
    </location>
</feature>
<feature type="compositionally biased region" description="Low complexity" evidence="4">
    <location>
        <begin position="226"/>
        <end position="239"/>
    </location>
</feature>
<evidence type="ECO:0000256" key="1">
    <source>
        <dbReference type="ARBA" id="ARBA00022723"/>
    </source>
</evidence>
<dbReference type="SUPFAM" id="SSF56399">
    <property type="entry name" value="ADP-ribosylation"/>
    <property type="match status" value="1"/>
</dbReference>
<feature type="domain" description="RanBP2-type" evidence="5">
    <location>
        <begin position="493"/>
        <end position="517"/>
    </location>
</feature>
<sequence length="706" mass="80693">MFKSLMRFKQKKDNICARAGCNNPIKREKNGTEFNYCSPSCQMSHYSPGSSEFYDELSGTPPYATSSNQWGVWSPNQEDSPPSYNSINNENDLFGSIDNVQVTPLWEADDDPPSSTSNPRYSSPPKLEEDFPIWLDSQVDPLWTHPQSGNSSSRNSSSRNTLNRNTSNRNTSRNYSPPATPRSNSPSDEEEVHCPRCTFFIRPNKTVCEMCGASVTRREPKRSNRSNKSSSKPKSTISSYRDLYEEDDEDENEDDENEDDEDEDENPFADPTPRRNNQSSYSSRDNYKNSSSKSRNRSSSNNYDNFDYDNYGYSQSRNQSSSRNRTSGDNRSSLYRSPTPPSELWIDEDENFFESIPSRKTSRQRPPPKKPQPYATPSFFRETESRPKRYVQKPPTPPLKEDQITCPACNFDNHRSMTHCEICYTQLNKTPERDDKRNSKFNRIEETRAKKACPSCSYYNDANSAQCEMCYRSMETIRKSIFTLPSFFSHDVNMTQCPVCTFMNHHTMAQCEMCRNELPGNNLKQQQQQYQQIVDNMPGPVTKLIKLQVDDHDYMTVQQHFRTGVPAANILAMFRVIMPDRIIKAHEAYKKQIAGTNPVANVTHRMYHGCHVACDAKRYFGPSGWKYCNAADCGLCGITQNGNSCAKSKYNGRMWFANNSQTSLGYCRTDPVKAMFVQDIISQTGGAVIIVDKEAATLVKFLIIFQ</sequence>
<feature type="compositionally biased region" description="Low complexity" evidence="4">
    <location>
        <begin position="279"/>
        <end position="325"/>
    </location>
</feature>
<dbReference type="GO" id="GO:0008270">
    <property type="term" value="F:zinc ion binding"/>
    <property type="evidence" value="ECO:0007669"/>
    <property type="project" value="UniProtKB-KW"/>
</dbReference>
<evidence type="ECO:0000256" key="2">
    <source>
        <dbReference type="ARBA" id="ARBA00022771"/>
    </source>
</evidence>
<evidence type="ECO:0000313" key="7">
    <source>
        <dbReference type="Proteomes" id="UP000615446"/>
    </source>
</evidence>
<dbReference type="InterPro" id="IPR001876">
    <property type="entry name" value="Znf_RanBP2"/>
</dbReference>
<evidence type="ECO:0000256" key="4">
    <source>
        <dbReference type="SAM" id="MobiDB-lite"/>
    </source>
</evidence>
<accession>A0A8H3R058</accession>